<name>A0ACC0U6U4_9AGAM</name>
<gene>
    <name evidence="1" type="ORF">F5148DRAFT_120831</name>
</gene>
<accession>A0ACC0U6U4</accession>
<evidence type="ECO:0000313" key="2">
    <source>
        <dbReference type="Proteomes" id="UP001207468"/>
    </source>
</evidence>
<proteinExistence type="predicted"/>
<dbReference type="EMBL" id="JAGFNK010000128">
    <property type="protein sequence ID" value="KAI9507371.1"/>
    <property type="molecule type" value="Genomic_DNA"/>
</dbReference>
<keyword evidence="2" id="KW-1185">Reference proteome</keyword>
<comment type="caution">
    <text evidence="1">The sequence shown here is derived from an EMBL/GenBank/DDBJ whole genome shotgun (WGS) entry which is preliminary data.</text>
</comment>
<sequence>MAAPEVFNVSQSPITSHAFNADRTRQFSMRSDQLMRWFLILFRTFALEVAVSLNTNEVQLFSRSGLDWTPTETLSEHDKIVTSIDWAPNSNRIVTASQDRNAYVWQQASDPLTGRVVWKPTLVLLRINRAATFVRWSPFEDKFAVASGARAIAVCSFDPDNNWWIAKQLKKPIRSTVLSVDWHPNNVLLAAGSADMKARVFSAYIKDVDKRPPPSVWGEKLPFNTVCGEYSSPSGGWVHSVGFSPSGDVLAFASHDSTVSVVYPGGPAIYTIRSNSLPYVSLTWTSEDSIVAAGHDCQPVLLTGGPSGWQAVGSLDDTTAPKSSVGGRGGPTGSSPVGRLNSAAFNTFRNADSRGLGSSPGGGTPLATDTELFTVHQNTITDIRAYEGAPDAVSRVSTSGVDGKLVIWNVSAVSGLGTKLKALRVG</sequence>
<dbReference type="Proteomes" id="UP001207468">
    <property type="component" value="Unassembled WGS sequence"/>
</dbReference>
<organism evidence="1 2">
    <name type="scientific">Russula earlei</name>
    <dbReference type="NCBI Taxonomy" id="71964"/>
    <lineage>
        <taxon>Eukaryota</taxon>
        <taxon>Fungi</taxon>
        <taxon>Dikarya</taxon>
        <taxon>Basidiomycota</taxon>
        <taxon>Agaricomycotina</taxon>
        <taxon>Agaricomycetes</taxon>
        <taxon>Russulales</taxon>
        <taxon>Russulaceae</taxon>
        <taxon>Russula</taxon>
    </lineage>
</organism>
<reference evidence="1" key="1">
    <citation type="submission" date="2021-03" db="EMBL/GenBank/DDBJ databases">
        <title>Evolutionary priming and transition to the ectomycorrhizal habit in an iconic lineage of mushroom-forming fungi: is preadaptation a requirement?</title>
        <authorList>
            <consortium name="DOE Joint Genome Institute"/>
            <person name="Looney B.P."/>
            <person name="Miyauchi S."/>
            <person name="Morin E."/>
            <person name="Drula E."/>
            <person name="Courty P.E."/>
            <person name="Chicoki N."/>
            <person name="Fauchery L."/>
            <person name="Kohler A."/>
            <person name="Kuo A."/>
            <person name="LaButti K."/>
            <person name="Pangilinan J."/>
            <person name="Lipzen A."/>
            <person name="Riley R."/>
            <person name="Andreopoulos W."/>
            <person name="He G."/>
            <person name="Johnson J."/>
            <person name="Barry K.W."/>
            <person name="Grigoriev I.V."/>
            <person name="Nagy L."/>
            <person name="Hibbett D."/>
            <person name="Henrissat B."/>
            <person name="Matheny P.B."/>
            <person name="Labbe J."/>
            <person name="Martin A.F."/>
        </authorList>
    </citation>
    <scope>NUCLEOTIDE SEQUENCE</scope>
    <source>
        <strain evidence="1">BPL698</strain>
    </source>
</reference>
<protein>
    <submittedName>
        <fullName evidence="1">Actin-like protein ARPC3</fullName>
    </submittedName>
</protein>
<evidence type="ECO:0000313" key="1">
    <source>
        <dbReference type="EMBL" id="KAI9507371.1"/>
    </source>
</evidence>